<dbReference type="EMBL" id="JAUEPT010000037">
    <property type="protein sequence ID" value="KAK0439572.1"/>
    <property type="molecule type" value="Genomic_DNA"/>
</dbReference>
<evidence type="ECO:0000313" key="1">
    <source>
        <dbReference type="EMBL" id="KAK0439572.1"/>
    </source>
</evidence>
<gene>
    <name evidence="1" type="ORF">EV421DRAFT_1964733</name>
</gene>
<name>A0AA39JCL8_9AGAR</name>
<evidence type="ECO:0008006" key="3">
    <source>
        <dbReference type="Google" id="ProtNLM"/>
    </source>
</evidence>
<reference evidence="1" key="1">
    <citation type="submission" date="2023-06" db="EMBL/GenBank/DDBJ databases">
        <authorList>
            <consortium name="Lawrence Berkeley National Laboratory"/>
            <person name="Ahrendt S."/>
            <person name="Sahu N."/>
            <person name="Indic B."/>
            <person name="Wong-Bajracharya J."/>
            <person name="Merenyi Z."/>
            <person name="Ke H.-M."/>
            <person name="Monk M."/>
            <person name="Kocsube S."/>
            <person name="Drula E."/>
            <person name="Lipzen A."/>
            <person name="Balint B."/>
            <person name="Henrissat B."/>
            <person name="Andreopoulos B."/>
            <person name="Martin F.M."/>
            <person name="Harder C.B."/>
            <person name="Rigling D."/>
            <person name="Ford K.L."/>
            <person name="Foster G.D."/>
            <person name="Pangilinan J."/>
            <person name="Papanicolaou A."/>
            <person name="Barry K."/>
            <person name="LaButti K."/>
            <person name="Viragh M."/>
            <person name="Koriabine M."/>
            <person name="Yan M."/>
            <person name="Riley R."/>
            <person name="Champramary S."/>
            <person name="Plett K.L."/>
            <person name="Tsai I.J."/>
            <person name="Slot J."/>
            <person name="Sipos G."/>
            <person name="Plett J."/>
            <person name="Nagy L.G."/>
            <person name="Grigoriev I.V."/>
        </authorList>
    </citation>
    <scope>NUCLEOTIDE SEQUENCE</scope>
    <source>
        <strain evidence="1">FPL87.14</strain>
    </source>
</reference>
<dbReference type="Proteomes" id="UP001175226">
    <property type="component" value="Unassembled WGS sequence"/>
</dbReference>
<comment type="caution">
    <text evidence="1">The sequence shown here is derived from an EMBL/GenBank/DDBJ whole genome shotgun (WGS) entry which is preliminary data.</text>
</comment>
<organism evidence="1 2">
    <name type="scientific">Armillaria borealis</name>
    <dbReference type="NCBI Taxonomy" id="47425"/>
    <lineage>
        <taxon>Eukaryota</taxon>
        <taxon>Fungi</taxon>
        <taxon>Dikarya</taxon>
        <taxon>Basidiomycota</taxon>
        <taxon>Agaricomycotina</taxon>
        <taxon>Agaricomycetes</taxon>
        <taxon>Agaricomycetidae</taxon>
        <taxon>Agaricales</taxon>
        <taxon>Marasmiineae</taxon>
        <taxon>Physalacriaceae</taxon>
        <taxon>Armillaria</taxon>
    </lineage>
</organism>
<protein>
    <recommendedName>
        <fullName evidence="3">HNH nuclease domain-containing protein</fullName>
    </recommendedName>
</protein>
<sequence>MPGIEPIGDDFTHPNMSFVSAHRRCRRVEKDLMAQLTHKLTDMPLRKQLVNIWIMGHLLKVGPTDKAKSHISTTINTEATDASLISRGVFYDRFFIRAFHKAKTLAEVHEKLQSCPSDHHEKVIHLPQALARDNYRCVLSDTMDRKPYLEYDKLQTQKREGELPLTTQCAHIFSESTYVGTDSDPVKKDYAANAWTIIEDFGFPQIHQELKGENIHHLENILTLEYSLRDHFDDLTLWLEPAIIAIKSAQRKSITFLICVWKLPHFVEFTSTRSDLSLPSKEYLGIHAACYCVAPMSDAVEYLNLLEDDDPFKSKIRSYGSDFGDALAARLYDVSEARLAATVGA</sequence>
<accession>A0AA39JCL8</accession>
<keyword evidence="2" id="KW-1185">Reference proteome</keyword>
<proteinExistence type="predicted"/>
<dbReference type="AlphaFoldDB" id="A0AA39JCL8"/>
<evidence type="ECO:0000313" key="2">
    <source>
        <dbReference type="Proteomes" id="UP001175226"/>
    </source>
</evidence>